<keyword evidence="2" id="KW-1185">Reference proteome</keyword>
<dbReference type="AlphaFoldDB" id="A0A6H5GN75"/>
<gene>
    <name evidence="1" type="ORF">NTEN_LOCUS10733</name>
</gene>
<evidence type="ECO:0000313" key="1">
    <source>
        <dbReference type="EMBL" id="CAB0005256.1"/>
    </source>
</evidence>
<accession>A0A6H5GN75</accession>
<evidence type="ECO:0000313" key="2">
    <source>
        <dbReference type="Proteomes" id="UP000479000"/>
    </source>
</evidence>
<sequence length="64" mass="7141">MFYPASRSFVLQRRLPGASRSLWVARRATNHHVACLSFALPKISDIRTSACLPGASQSRIDRGR</sequence>
<dbReference type="EMBL" id="CADCXU010016087">
    <property type="protein sequence ID" value="CAB0005256.1"/>
    <property type="molecule type" value="Genomic_DNA"/>
</dbReference>
<name>A0A6H5GN75_9HEMI</name>
<reference evidence="1 2" key="1">
    <citation type="submission" date="2020-02" db="EMBL/GenBank/DDBJ databases">
        <authorList>
            <person name="Ferguson B K."/>
        </authorList>
    </citation>
    <scope>NUCLEOTIDE SEQUENCE [LARGE SCALE GENOMIC DNA]</scope>
</reference>
<protein>
    <submittedName>
        <fullName evidence="1">Uncharacterized protein</fullName>
    </submittedName>
</protein>
<proteinExistence type="predicted"/>
<dbReference type="Proteomes" id="UP000479000">
    <property type="component" value="Unassembled WGS sequence"/>
</dbReference>
<organism evidence="1 2">
    <name type="scientific">Nesidiocoris tenuis</name>
    <dbReference type="NCBI Taxonomy" id="355587"/>
    <lineage>
        <taxon>Eukaryota</taxon>
        <taxon>Metazoa</taxon>
        <taxon>Ecdysozoa</taxon>
        <taxon>Arthropoda</taxon>
        <taxon>Hexapoda</taxon>
        <taxon>Insecta</taxon>
        <taxon>Pterygota</taxon>
        <taxon>Neoptera</taxon>
        <taxon>Paraneoptera</taxon>
        <taxon>Hemiptera</taxon>
        <taxon>Heteroptera</taxon>
        <taxon>Panheteroptera</taxon>
        <taxon>Cimicomorpha</taxon>
        <taxon>Miridae</taxon>
        <taxon>Dicyphina</taxon>
        <taxon>Nesidiocoris</taxon>
    </lineage>
</organism>
<feature type="non-terminal residue" evidence="1">
    <location>
        <position position="64"/>
    </location>
</feature>